<dbReference type="Pfam" id="PF03958">
    <property type="entry name" value="Secretin_N"/>
    <property type="match status" value="2"/>
</dbReference>
<feature type="domain" description="GspD-like N0" evidence="6">
    <location>
        <begin position="59"/>
        <end position="128"/>
    </location>
</feature>
<dbReference type="Pfam" id="PF21305">
    <property type="entry name" value="type_II_gspD_N0"/>
    <property type="match status" value="1"/>
</dbReference>
<organism evidence="7 8">
    <name type="scientific">Azohydromonas lata</name>
    <dbReference type="NCBI Taxonomy" id="45677"/>
    <lineage>
        <taxon>Bacteria</taxon>
        <taxon>Pseudomonadati</taxon>
        <taxon>Pseudomonadota</taxon>
        <taxon>Betaproteobacteria</taxon>
        <taxon>Burkholderiales</taxon>
        <taxon>Sphaerotilaceae</taxon>
        <taxon>Azohydromonas</taxon>
    </lineage>
</organism>
<sequence length="333" mass="34267">MSVRTAFPSFPARVPRASAAAALCAALAGPGAQASPGGAPQQAPARPAAKLAAREPVTLNFVGADIETVARGMAVITGRNLVVDPRVKGTLNLVSEALIAPQAAWEQFLAALRLQGFAIVEAGGIHKVLPEAEAKLQSSVVSDGAARPAGNQIVTQIFVLNHESANNLVPVLRPLISPNNTINANAGNNSLVITDYADNLQRIARIVTALDVSPASDVEVVALRHAIASDLAVLVNRMLEGGAAAAPSAGNANAAPRNPAARAGEGYPVTVLADPRTNSLLVRAANPARVALTRKLVEQLDQPTAQQAAGNMHVVYLKFGDAVQLAPTLRAAL</sequence>
<name>A0ABU5ILM7_9BURK</name>
<reference evidence="7 8" key="1">
    <citation type="submission" date="2023-11" db="EMBL/GenBank/DDBJ databases">
        <title>Draft genome of Azohydromonas lata strain H1 (DSM1123), a polyhydroxyalkanoate producer.</title>
        <authorList>
            <person name="Traversa D."/>
            <person name="D'Addabbo P."/>
            <person name="Pazzani C."/>
            <person name="Manzari C."/>
            <person name="Chiara M."/>
            <person name="Scrascia M."/>
        </authorList>
    </citation>
    <scope>NUCLEOTIDE SEQUENCE [LARGE SCALE GENOMIC DNA]</scope>
    <source>
        <strain evidence="7 8">H1</strain>
    </source>
</reference>
<dbReference type="Gene3D" id="3.30.1370.120">
    <property type="match status" value="2"/>
</dbReference>
<feature type="non-terminal residue" evidence="7">
    <location>
        <position position="333"/>
    </location>
</feature>
<evidence type="ECO:0000313" key="7">
    <source>
        <dbReference type="EMBL" id="MDZ5459749.1"/>
    </source>
</evidence>
<dbReference type="PANTHER" id="PTHR30332:SF24">
    <property type="entry name" value="SECRETIN GSPD-RELATED"/>
    <property type="match status" value="1"/>
</dbReference>
<proteinExistence type="predicted"/>
<evidence type="ECO:0000259" key="5">
    <source>
        <dbReference type="Pfam" id="PF03958"/>
    </source>
</evidence>
<gene>
    <name evidence="7" type="ORF">SM757_24525</name>
</gene>
<evidence type="ECO:0000313" key="8">
    <source>
        <dbReference type="Proteomes" id="UP001293718"/>
    </source>
</evidence>
<dbReference type="InterPro" id="IPR005644">
    <property type="entry name" value="NolW-like"/>
</dbReference>
<comment type="caution">
    <text evidence="7">The sequence shown here is derived from an EMBL/GenBank/DDBJ whole genome shotgun (WGS) entry which is preliminary data.</text>
</comment>
<comment type="subcellular location">
    <subcellularLocation>
        <location evidence="1">Membrane</location>
    </subcellularLocation>
</comment>
<evidence type="ECO:0000256" key="4">
    <source>
        <dbReference type="SAM" id="SignalP"/>
    </source>
</evidence>
<dbReference type="InterPro" id="IPR049371">
    <property type="entry name" value="GspD-like_N0"/>
</dbReference>
<protein>
    <submittedName>
        <fullName evidence="7">Secretin N-terminal domain-containing protein</fullName>
    </submittedName>
</protein>
<feature type="domain" description="NolW-like" evidence="5">
    <location>
        <begin position="218"/>
        <end position="306"/>
    </location>
</feature>
<evidence type="ECO:0000259" key="6">
    <source>
        <dbReference type="Pfam" id="PF21305"/>
    </source>
</evidence>
<feature type="signal peptide" evidence="4">
    <location>
        <begin position="1"/>
        <end position="34"/>
    </location>
</feature>
<feature type="domain" description="NolW-like" evidence="5">
    <location>
        <begin position="155"/>
        <end position="215"/>
    </location>
</feature>
<keyword evidence="8" id="KW-1185">Reference proteome</keyword>
<accession>A0ABU5ILM7</accession>
<evidence type="ECO:0000256" key="1">
    <source>
        <dbReference type="ARBA" id="ARBA00004370"/>
    </source>
</evidence>
<dbReference type="Proteomes" id="UP001293718">
    <property type="component" value="Unassembled WGS sequence"/>
</dbReference>
<dbReference type="EMBL" id="JAXOJX010000049">
    <property type="protein sequence ID" value="MDZ5459749.1"/>
    <property type="molecule type" value="Genomic_DNA"/>
</dbReference>
<dbReference type="RefSeq" id="WP_322467407.1">
    <property type="nucleotide sequence ID" value="NZ_JAXOJX010000049.1"/>
</dbReference>
<dbReference type="PANTHER" id="PTHR30332">
    <property type="entry name" value="PROBABLE GENERAL SECRETION PATHWAY PROTEIN D"/>
    <property type="match status" value="1"/>
</dbReference>
<dbReference type="InterPro" id="IPR038591">
    <property type="entry name" value="NolW-like_sf"/>
</dbReference>
<feature type="chain" id="PRO_5047376798" evidence="4">
    <location>
        <begin position="35"/>
        <end position="333"/>
    </location>
</feature>
<evidence type="ECO:0000256" key="2">
    <source>
        <dbReference type="ARBA" id="ARBA00022729"/>
    </source>
</evidence>
<keyword evidence="2 4" id="KW-0732">Signal</keyword>
<dbReference type="InterPro" id="IPR050810">
    <property type="entry name" value="Bact_Secretion_Sys_Channel"/>
</dbReference>
<keyword evidence="3" id="KW-0472">Membrane</keyword>
<evidence type="ECO:0000256" key="3">
    <source>
        <dbReference type="ARBA" id="ARBA00023136"/>
    </source>
</evidence>